<evidence type="ECO:0000256" key="1">
    <source>
        <dbReference type="ARBA" id="ARBA00006525"/>
    </source>
</evidence>
<dbReference type="SUPFAM" id="SSF46785">
    <property type="entry name" value="Winged helix' DNA-binding domain"/>
    <property type="match status" value="1"/>
</dbReference>
<dbReference type="InterPro" id="IPR036390">
    <property type="entry name" value="WH_DNA-bd_sf"/>
</dbReference>
<dbReference type="Gene3D" id="1.10.10.10">
    <property type="entry name" value="Winged helix-like DNA-binding domain superfamily/Winged helix DNA-binding domain"/>
    <property type="match status" value="1"/>
</dbReference>
<dbReference type="InterPro" id="IPR036388">
    <property type="entry name" value="WH-like_DNA-bd_sf"/>
</dbReference>
<protein>
    <submittedName>
        <fullName evidence="5">DNA-processing protein DprA</fullName>
    </submittedName>
</protein>
<feature type="region of interest" description="Disordered" evidence="2">
    <location>
        <begin position="300"/>
        <end position="327"/>
    </location>
</feature>
<keyword evidence="6" id="KW-1185">Reference proteome</keyword>
<evidence type="ECO:0000256" key="2">
    <source>
        <dbReference type="SAM" id="MobiDB-lite"/>
    </source>
</evidence>
<name>A0ABV7H7P7_9BURK</name>
<dbReference type="PANTHER" id="PTHR43022">
    <property type="entry name" value="PROTEIN SMF"/>
    <property type="match status" value="1"/>
</dbReference>
<accession>A0ABV7H7P7</accession>
<feature type="domain" description="DprA winged helix" evidence="4">
    <location>
        <begin position="315"/>
        <end position="368"/>
    </location>
</feature>
<dbReference type="NCBIfam" id="TIGR00732">
    <property type="entry name" value="dprA"/>
    <property type="match status" value="1"/>
</dbReference>
<organism evidence="5 6">
    <name type="scientific">Piscinibacterium candidicorallinum</name>
    <dbReference type="NCBI Taxonomy" id="1793872"/>
    <lineage>
        <taxon>Bacteria</taxon>
        <taxon>Pseudomonadati</taxon>
        <taxon>Pseudomonadota</taxon>
        <taxon>Betaproteobacteria</taxon>
        <taxon>Burkholderiales</taxon>
        <taxon>Piscinibacterium</taxon>
    </lineage>
</organism>
<reference evidence="6" key="1">
    <citation type="journal article" date="2019" name="Int. J. Syst. Evol. Microbiol.">
        <title>The Global Catalogue of Microorganisms (GCM) 10K type strain sequencing project: providing services to taxonomists for standard genome sequencing and annotation.</title>
        <authorList>
            <consortium name="The Broad Institute Genomics Platform"/>
            <consortium name="The Broad Institute Genome Sequencing Center for Infectious Disease"/>
            <person name="Wu L."/>
            <person name="Ma J."/>
        </authorList>
    </citation>
    <scope>NUCLEOTIDE SEQUENCE [LARGE SCALE GENOMIC DNA]</scope>
    <source>
        <strain evidence="6">KCTC 52168</strain>
    </source>
</reference>
<dbReference type="PANTHER" id="PTHR43022:SF1">
    <property type="entry name" value="PROTEIN SMF"/>
    <property type="match status" value="1"/>
</dbReference>
<evidence type="ECO:0000259" key="3">
    <source>
        <dbReference type="Pfam" id="PF02481"/>
    </source>
</evidence>
<dbReference type="InterPro" id="IPR010994">
    <property type="entry name" value="RuvA_2-like"/>
</dbReference>
<dbReference type="Gene3D" id="3.40.50.450">
    <property type="match status" value="1"/>
</dbReference>
<evidence type="ECO:0000313" key="6">
    <source>
        <dbReference type="Proteomes" id="UP001595556"/>
    </source>
</evidence>
<dbReference type="InterPro" id="IPR057666">
    <property type="entry name" value="DrpA_SLOG"/>
</dbReference>
<dbReference type="Pfam" id="PF21102">
    <property type="entry name" value="DprA_N"/>
    <property type="match status" value="1"/>
</dbReference>
<comment type="similarity">
    <text evidence="1">Belongs to the DprA/Smf family.</text>
</comment>
<feature type="domain" description="Smf/DprA SLOG" evidence="3">
    <location>
        <begin position="88"/>
        <end position="296"/>
    </location>
</feature>
<dbReference type="Proteomes" id="UP001595556">
    <property type="component" value="Unassembled WGS sequence"/>
</dbReference>
<comment type="caution">
    <text evidence="5">The sequence shown here is derived from an EMBL/GenBank/DDBJ whole genome shotgun (WGS) entry which is preliminary data.</text>
</comment>
<dbReference type="EMBL" id="JBHRTI010000007">
    <property type="protein sequence ID" value="MFC3148480.1"/>
    <property type="molecule type" value="Genomic_DNA"/>
</dbReference>
<dbReference type="RefSeq" id="WP_377304489.1">
    <property type="nucleotide sequence ID" value="NZ_CP180191.1"/>
</dbReference>
<dbReference type="InterPro" id="IPR003488">
    <property type="entry name" value="DprA"/>
</dbReference>
<proteinExistence type="inferred from homology"/>
<dbReference type="Pfam" id="PF17782">
    <property type="entry name" value="WHD_DprA"/>
    <property type="match status" value="1"/>
</dbReference>
<gene>
    <name evidence="5" type="primary">dprA</name>
    <name evidence="5" type="ORF">ACFOEN_12685</name>
</gene>
<dbReference type="SUPFAM" id="SSF102405">
    <property type="entry name" value="MCP/YpsA-like"/>
    <property type="match status" value="1"/>
</dbReference>
<dbReference type="InterPro" id="IPR041614">
    <property type="entry name" value="DprA_WH"/>
</dbReference>
<evidence type="ECO:0000313" key="5">
    <source>
        <dbReference type="EMBL" id="MFC3148480.1"/>
    </source>
</evidence>
<dbReference type="Pfam" id="PF02481">
    <property type="entry name" value="DNA_processg_A"/>
    <property type="match status" value="1"/>
</dbReference>
<evidence type="ECO:0000259" key="4">
    <source>
        <dbReference type="Pfam" id="PF17782"/>
    </source>
</evidence>
<sequence>MDIDGMGERERELTAWLRLTLTRGVGPATCRDLLAAFGLPERILAQSLGSLARVCGQTTAQALLAEDAEREETVARSLAWAQDASHHVLTLADADYPQQLLQAPDPPPLLFAIGQLATLKRPAVAMVGSRNATAQGQANAEQFAHALSQRGVCVVSGLALGIDAAAHLGALAGEGSTIAVVGTGLDIVYPARNRDLAHRIAQHGLIVSEFALGTRALAANFPRRNRIIAGLAQGTLVVEAALQSGSLITARLAGDLGREVLAIPGSIHSPQSRGCHALIKQGAKLVESASDVLEELRLEAPRDQAFTAPERGDDKPEAESPSPVLSALAGDPVSLDTLAQRTGLDASALMTQLTALELEGRVARLPGGRWQALA</sequence>
<dbReference type="SUPFAM" id="SSF47781">
    <property type="entry name" value="RuvA domain 2-like"/>
    <property type="match status" value="1"/>
</dbReference>